<dbReference type="PROSITE" id="PS51762">
    <property type="entry name" value="GH16_2"/>
    <property type="match status" value="1"/>
</dbReference>
<feature type="domain" description="GH16" evidence="3">
    <location>
        <begin position="15"/>
        <end position="297"/>
    </location>
</feature>
<dbReference type="Pfam" id="PF00722">
    <property type="entry name" value="Glyco_hydro_16"/>
    <property type="match status" value="1"/>
</dbReference>
<dbReference type="PANTHER" id="PTHR10963:SF55">
    <property type="entry name" value="GLYCOSIDE HYDROLASE FAMILY 16 PROTEIN"/>
    <property type="match status" value="1"/>
</dbReference>
<comment type="similarity">
    <text evidence="1">Belongs to the glycosyl hydrolase 16 family.</text>
</comment>
<evidence type="ECO:0000313" key="4">
    <source>
        <dbReference type="EMBL" id="WNO53272.1"/>
    </source>
</evidence>
<evidence type="ECO:0000256" key="2">
    <source>
        <dbReference type="SAM" id="SignalP"/>
    </source>
</evidence>
<protein>
    <submittedName>
        <fullName evidence="4">Glycoside hydrolase family 16 protein</fullName>
    </submittedName>
</protein>
<dbReference type="Gene3D" id="2.60.120.200">
    <property type="match status" value="1"/>
</dbReference>
<sequence>MTVRRAAALALGAVSLLADAPAPQDASGSGLSAKNGRVDMPLERPADYRLVWSDEFDSPGLPDPAKWRYDTSRNKQGWYNHEKQYYSAGRPENARIADGKLILQARRERLDDDTPDDYGGQDYTSARLVTRGLAEWKYGFFEVSAKIPCGRGTWPAIWMLGTGGEDWPAQGEIDIMEHVGFDPGVVHGTIHTKAYNHVAGTQIGSQVTLDDACTSFHRYQLDWSPQRILIGVDGRAYMRFANDGSGDHARWPFDRPEYLILNIAVGGDWGGKKGIDPDAFPARMMVDYVRIWQNPGQ</sequence>
<evidence type="ECO:0000313" key="5">
    <source>
        <dbReference type="Proteomes" id="UP001302249"/>
    </source>
</evidence>
<dbReference type="GO" id="GO:0016787">
    <property type="term" value="F:hydrolase activity"/>
    <property type="evidence" value="ECO:0007669"/>
    <property type="project" value="UniProtKB-KW"/>
</dbReference>
<keyword evidence="4" id="KW-0378">Hydrolase</keyword>
<organism evidence="4 5">
    <name type="scientific">Stakelama saccharophila</name>
    <dbReference type="NCBI Taxonomy" id="3075605"/>
    <lineage>
        <taxon>Bacteria</taxon>
        <taxon>Pseudomonadati</taxon>
        <taxon>Pseudomonadota</taxon>
        <taxon>Alphaproteobacteria</taxon>
        <taxon>Sphingomonadales</taxon>
        <taxon>Sphingomonadaceae</taxon>
        <taxon>Stakelama</taxon>
    </lineage>
</organism>
<dbReference type="InterPro" id="IPR050546">
    <property type="entry name" value="Glycosyl_Hydrlase_16"/>
</dbReference>
<evidence type="ECO:0000259" key="3">
    <source>
        <dbReference type="PROSITE" id="PS51762"/>
    </source>
</evidence>
<dbReference type="EMBL" id="CP135076">
    <property type="protein sequence ID" value="WNO53272.1"/>
    <property type="molecule type" value="Genomic_DNA"/>
</dbReference>
<keyword evidence="2" id="KW-0732">Signal</keyword>
<accession>A0ABZ0B761</accession>
<gene>
    <name evidence="4" type="ORF">RPR59_12585</name>
</gene>
<dbReference type="CDD" id="cd08023">
    <property type="entry name" value="GH16_laminarinase_like"/>
    <property type="match status" value="1"/>
</dbReference>
<dbReference type="SUPFAM" id="SSF49899">
    <property type="entry name" value="Concanavalin A-like lectins/glucanases"/>
    <property type="match status" value="1"/>
</dbReference>
<reference evidence="4 5" key="1">
    <citation type="submission" date="2023-09" db="EMBL/GenBank/DDBJ databases">
        <authorList>
            <person name="Rey-Velasco X."/>
        </authorList>
    </citation>
    <scope>NUCLEOTIDE SEQUENCE [LARGE SCALE GENOMIC DNA]</scope>
    <source>
        <strain evidence="4 5">W311</strain>
    </source>
</reference>
<evidence type="ECO:0000256" key="1">
    <source>
        <dbReference type="ARBA" id="ARBA00006865"/>
    </source>
</evidence>
<name>A0ABZ0B761_9SPHN</name>
<proteinExistence type="inferred from homology"/>
<dbReference type="InterPro" id="IPR000757">
    <property type="entry name" value="Beta-glucanase-like"/>
</dbReference>
<dbReference type="InterPro" id="IPR013320">
    <property type="entry name" value="ConA-like_dom_sf"/>
</dbReference>
<feature type="signal peptide" evidence="2">
    <location>
        <begin position="1"/>
        <end position="20"/>
    </location>
</feature>
<dbReference type="Proteomes" id="UP001302249">
    <property type="component" value="Chromosome"/>
</dbReference>
<feature type="chain" id="PRO_5045623743" evidence="2">
    <location>
        <begin position="21"/>
        <end position="297"/>
    </location>
</feature>
<dbReference type="RefSeq" id="WP_313914576.1">
    <property type="nucleotide sequence ID" value="NZ_CP135076.1"/>
</dbReference>
<keyword evidence="5" id="KW-1185">Reference proteome</keyword>
<dbReference type="PANTHER" id="PTHR10963">
    <property type="entry name" value="GLYCOSYL HYDROLASE-RELATED"/>
    <property type="match status" value="1"/>
</dbReference>